<gene>
    <name evidence="2" type="ORF">AFCDBAGC_4799</name>
</gene>
<comment type="caution">
    <text evidence="2">The sequence shown here is derived from an EMBL/GenBank/DDBJ whole genome shotgun (WGS) entry which is preliminary data.</text>
</comment>
<dbReference type="InterPro" id="IPR021737">
    <property type="entry name" value="Phage_phiKZ_Orf197"/>
</dbReference>
<sequence>MPAFDTTVPLGPLTALLLVMAAKHYLIDFVAQTEWMARGKERVIGWQAPLGVHVGSHALATLGIALLFKPTLWWIALVDFVVHGLIDRGKAVASHRLRFAMTDPRFWWLMGFDQFLHQVTNVALAVLLVLG</sequence>
<evidence type="ECO:0000313" key="2">
    <source>
        <dbReference type="EMBL" id="GJD46914.1"/>
    </source>
</evidence>
<reference evidence="2 3" key="1">
    <citation type="journal article" date="2021" name="Front. Microbiol.">
        <title>Comprehensive Comparative Genomics and Phenotyping of Methylobacterium Species.</title>
        <authorList>
            <person name="Alessa O."/>
            <person name="Ogura Y."/>
            <person name="Fujitani Y."/>
            <person name="Takami H."/>
            <person name="Hayashi T."/>
            <person name="Sahin N."/>
            <person name="Tani A."/>
        </authorList>
    </citation>
    <scope>NUCLEOTIDE SEQUENCE [LARGE SCALE GENOMIC DNA]</scope>
    <source>
        <strain evidence="2 3">DSM 23679</strain>
    </source>
</reference>
<dbReference type="EMBL" id="BPQG01000098">
    <property type="protein sequence ID" value="GJD46914.1"/>
    <property type="molecule type" value="Genomic_DNA"/>
</dbReference>
<keyword evidence="1" id="KW-1133">Transmembrane helix</keyword>
<keyword evidence="3" id="KW-1185">Reference proteome</keyword>
<feature type="transmembrane region" description="Helical" evidence="1">
    <location>
        <begin position="106"/>
        <end position="130"/>
    </location>
</feature>
<proteinExistence type="predicted"/>
<name>A0ABQ4QPD0_9HYPH</name>
<keyword evidence="1" id="KW-0472">Membrane</keyword>
<dbReference type="Proteomes" id="UP001055117">
    <property type="component" value="Unassembled WGS sequence"/>
</dbReference>
<organism evidence="2 3">
    <name type="scientific">Methylobacterium cerastii</name>
    <dbReference type="NCBI Taxonomy" id="932741"/>
    <lineage>
        <taxon>Bacteria</taxon>
        <taxon>Pseudomonadati</taxon>
        <taxon>Pseudomonadota</taxon>
        <taxon>Alphaproteobacteria</taxon>
        <taxon>Hyphomicrobiales</taxon>
        <taxon>Methylobacteriaceae</taxon>
        <taxon>Methylobacterium</taxon>
    </lineage>
</organism>
<protein>
    <recommendedName>
        <fullName evidence="4">DUF3307 domain-containing protein</fullName>
    </recommendedName>
</protein>
<accession>A0ABQ4QPD0</accession>
<evidence type="ECO:0000313" key="3">
    <source>
        <dbReference type="Proteomes" id="UP001055117"/>
    </source>
</evidence>
<evidence type="ECO:0000256" key="1">
    <source>
        <dbReference type="SAM" id="Phobius"/>
    </source>
</evidence>
<keyword evidence="1" id="KW-0812">Transmembrane</keyword>
<dbReference type="RefSeq" id="WP_238273137.1">
    <property type="nucleotide sequence ID" value="NZ_BPQG01000098.1"/>
</dbReference>
<feature type="transmembrane region" description="Helical" evidence="1">
    <location>
        <begin position="71"/>
        <end position="86"/>
    </location>
</feature>
<evidence type="ECO:0008006" key="4">
    <source>
        <dbReference type="Google" id="ProtNLM"/>
    </source>
</evidence>
<dbReference type="Pfam" id="PF11750">
    <property type="entry name" value="DUF3307"/>
    <property type="match status" value="1"/>
</dbReference>